<dbReference type="InterPro" id="IPR024399">
    <property type="entry name" value="DUF2628"/>
</dbReference>
<keyword evidence="1" id="KW-1133">Transmembrane helix</keyword>
<dbReference type="EMBL" id="CP144914">
    <property type="protein sequence ID" value="WWD80691.1"/>
    <property type="molecule type" value="Genomic_DNA"/>
</dbReference>
<feature type="transmembrane region" description="Helical" evidence="1">
    <location>
        <begin position="88"/>
        <end position="110"/>
    </location>
</feature>
<feature type="transmembrane region" description="Helical" evidence="1">
    <location>
        <begin position="130"/>
        <end position="154"/>
    </location>
</feature>
<name>A0AAJ8LXQ6_9BACI</name>
<dbReference type="RefSeq" id="WP_187254612.1">
    <property type="nucleotide sequence ID" value="NZ_CP144914.1"/>
</dbReference>
<reference evidence="2 3" key="1">
    <citation type="submission" date="2024-01" db="EMBL/GenBank/DDBJ databases">
        <title>Complete Genome Sequence of Alkalicoccus halolimnae BZ-SZ-XJ29T, a Moderately Halophilic Bacterium Isolated from a Salt Lake.</title>
        <authorList>
            <person name="Zhao B."/>
        </authorList>
    </citation>
    <scope>NUCLEOTIDE SEQUENCE [LARGE SCALE GENOMIC DNA]</scope>
    <source>
        <strain evidence="2 3">BZ-SZ-XJ29</strain>
    </source>
</reference>
<dbReference type="AlphaFoldDB" id="A0AAJ8LXQ6"/>
<gene>
    <name evidence="2" type="ORF">FTX54_003730</name>
</gene>
<accession>A0AAJ8LXQ6</accession>
<evidence type="ECO:0000256" key="1">
    <source>
        <dbReference type="SAM" id="Phobius"/>
    </source>
</evidence>
<feature type="transmembrane region" description="Helical" evidence="1">
    <location>
        <begin position="31"/>
        <end position="48"/>
    </location>
</feature>
<keyword evidence="1" id="KW-0472">Membrane</keyword>
<sequence>MESILTAKAASYIGRNADYYQKKWKKWKKPAAFSGWNGAAFLLAPFWASSRHMYGWSFIYFLFFVAVLTAESFFPALLGLGADASPTLLLQLMPFLIIHTIFGLLGNAWYAQKIKRIVEHHEGKQILPPLFNKSGFNLVTGVLVPVLCAALLAYPGAAAEQWVYNPPLENGVYVYSDNEPSPEGIVDVANDPAFEKYETGISMFYTGDLIGEQSLTFELYYDYSGEWISVREETVSFFTGDKLSLEILDAEDPATDTGRYRVDVYIEDTLFDSENFTITEPDPGS</sequence>
<evidence type="ECO:0000313" key="3">
    <source>
        <dbReference type="Proteomes" id="UP000321816"/>
    </source>
</evidence>
<feature type="transmembrane region" description="Helical" evidence="1">
    <location>
        <begin position="60"/>
        <end position="82"/>
    </location>
</feature>
<organism evidence="2 3">
    <name type="scientific">Alkalicoccus halolimnae</name>
    <dbReference type="NCBI Taxonomy" id="1667239"/>
    <lineage>
        <taxon>Bacteria</taxon>
        <taxon>Bacillati</taxon>
        <taxon>Bacillota</taxon>
        <taxon>Bacilli</taxon>
        <taxon>Bacillales</taxon>
        <taxon>Bacillaceae</taxon>
        <taxon>Alkalicoccus</taxon>
    </lineage>
</organism>
<dbReference type="KEGG" id="ahal:FTX54_003730"/>
<protein>
    <submittedName>
        <fullName evidence="2">DUF2628 domain-containing protein</fullName>
    </submittedName>
</protein>
<dbReference type="Pfam" id="PF10947">
    <property type="entry name" value="DUF2628"/>
    <property type="match status" value="1"/>
</dbReference>
<keyword evidence="1" id="KW-0812">Transmembrane</keyword>
<dbReference type="Proteomes" id="UP000321816">
    <property type="component" value="Chromosome"/>
</dbReference>
<evidence type="ECO:0000313" key="2">
    <source>
        <dbReference type="EMBL" id="WWD80691.1"/>
    </source>
</evidence>
<proteinExistence type="predicted"/>
<keyword evidence="3" id="KW-1185">Reference proteome</keyword>